<feature type="transmembrane region" description="Helical" evidence="6">
    <location>
        <begin position="88"/>
        <end position="111"/>
    </location>
</feature>
<dbReference type="Proteomes" id="UP000663801">
    <property type="component" value="Unassembled WGS sequence"/>
</dbReference>
<evidence type="ECO:0000313" key="8">
    <source>
        <dbReference type="Proteomes" id="UP000663801"/>
    </source>
</evidence>
<dbReference type="GO" id="GO:0005886">
    <property type="term" value="C:plasma membrane"/>
    <property type="evidence" value="ECO:0007669"/>
    <property type="project" value="UniProtKB-SubCell"/>
</dbReference>
<organism evidence="7 8">
    <name type="scientific">Nakamurella flavida</name>
    <dbReference type="NCBI Taxonomy" id="363630"/>
    <lineage>
        <taxon>Bacteria</taxon>
        <taxon>Bacillati</taxon>
        <taxon>Actinomycetota</taxon>
        <taxon>Actinomycetes</taxon>
        <taxon>Nakamurellales</taxon>
        <taxon>Nakamurellaceae</taxon>
        <taxon>Nakamurella</taxon>
    </lineage>
</organism>
<comment type="caution">
    <text evidence="7">The sequence shown here is derived from an EMBL/GenBank/DDBJ whole genome shotgun (WGS) entry which is preliminary data.</text>
</comment>
<evidence type="ECO:0000256" key="6">
    <source>
        <dbReference type="SAM" id="Phobius"/>
    </source>
</evidence>
<name>A0A939C3T0_9ACTN</name>
<evidence type="ECO:0000256" key="4">
    <source>
        <dbReference type="ARBA" id="ARBA00022989"/>
    </source>
</evidence>
<dbReference type="Pfam" id="PF02653">
    <property type="entry name" value="BPD_transp_2"/>
    <property type="match status" value="1"/>
</dbReference>
<dbReference type="AlphaFoldDB" id="A0A939C3T0"/>
<evidence type="ECO:0000313" key="7">
    <source>
        <dbReference type="EMBL" id="MBM9477361.1"/>
    </source>
</evidence>
<feature type="transmembrane region" description="Helical" evidence="6">
    <location>
        <begin position="269"/>
        <end position="288"/>
    </location>
</feature>
<dbReference type="InterPro" id="IPR001851">
    <property type="entry name" value="ABC_transp_permease"/>
</dbReference>
<reference evidence="7" key="1">
    <citation type="submission" date="2021-01" db="EMBL/GenBank/DDBJ databases">
        <title>KCTC 19127 draft genome.</title>
        <authorList>
            <person name="An D."/>
        </authorList>
    </citation>
    <scope>NUCLEOTIDE SEQUENCE</scope>
    <source>
        <strain evidence="7">KCTC 19127</strain>
    </source>
</reference>
<feature type="transmembrane region" description="Helical" evidence="6">
    <location>
        <begin position="36"/>
        <end position="54"/>
    </location>
</feature>
<keyword evidence="2" id="KW-1003">Cell membrane</keyword>
<evidence type="ECO:0000256" key="3">
    <source>
        <dbReference type="ARBA" id="ARBA00022692"/>
    </source>
</evidence>
<feature type="transmembrane region" description="Helical" evidence="6">
    <location>
        <begin position="60"/>
        <end position="81"/>
    </location>
</feature>
<feature type="transmembrane region" description="Helical" evidence="6">
    <location>
        <begin position="245"/>
        <end position="263"/>
    </location>
</feature>
<feature type="transmembrane region" description="Helical" evidence="6">
    <location>
        <begin position="148"/>
        <end position="164"/>
    </location>
</feature>
<dbReference type="GO" id="GO:0022857">
    <property type="term" value="F:transmembrane transporter activity"/>
    <property type="evidence" value="ECO:0007669"/>
    <property type="project" value="InterPro"/>
</dbReference>
<evidence type="ECO:0000256" key="1">
    <source>
        <dbReference type="ARBA" id="ARBA00004651"/>
    </source>
</evidence>
<sequence length="314" mass="31493">MSGVSGFLAILLTSLVPILATAMGGMFAERARASNIALDGCMLVAALAALAVGTAVGNPWVGVVAGMVAGALWAGVLSAAVYGLGCDLIIAGIAANLLAVGASLLVVQGVLGSTGTYAPTGTTLIPRPSLGFLADIPVIGPALQNQSALVWVTVLVTVAASIVLQRTRFGLHVKAVGESDEAALAVGVKPVQIRVAALLISGALAGIGGAYLSISSVASFNSQLTGGLGFIAFAAVVFGRATPWGTIGASLLFAAATSVAVRLQGTDLGLQQIVHALPYVATVVALAVQAVRESRRRRYDVSITQYVPAIIPKG</sequence>
<comment type="subcellular location">
    <subcellularLocation>
        <location evidence="1">Cell membrane</location>
        <topology evidence="1">Multi-pass membrane protein</topology>
    </subcellularLocation>
</comment>
<protein>
    <submittedName>
        <fullName evidence="7">ABC transporter permease</fullName>
    </submittedName>
</protein>
<accession>A0A939C3T0</accession>
<proteinExistence type="predicted"/>
<feature type="transmembrane region" description="Helical" evidence="6">
    <location>
        <begin position="195"/>
        <end position="214"/>
    </location>
</feature>
<keyword evidence="3 6" id="KW-0812">Transmembrane</keyword>
<dbReference type="PANTHER" id="PTHR43370:SF1">
    <property type="entry name" value="GUANOSINE ABC TRANSPORTER PERMEASE PROTEIN NUPQ"/>
    <property type="match status" value="1"/>
</dbReference>
<keyword evidence="5 6" id="KW-0472">Membrane</keyword>
<dbReference type="RefSeq" id="WP_205257475.1">
    <property type="nucleotide sequence ID" value="NZ_BAAAPV010000003.1"/>
</dbReference>
<keyword evidence="4 6" id="KW-1133">Transmembrane helix</keyword>
<keyword evidence="8" id="KW-1185">Reference proteome</keyword>
<feature type="transmembrane region" description="Helical" evidence="6">
    <location>
        <begin position="220"/>
        <end position="238"/>
    </location>
</feature>
<evidence type="ECO:0000256" key="5">
    <source>
        <dbReference type="ARBA" id="ARBA00023136"/>
    </source>
</evidence>
<feature type="transmembrane region" description="Helical" evidence="6">
    <location>
        <begin position="6"/>
        <end position="24"/>
    </location>
</feature>
<dbReference type="CDD" id="cd06580">
    <property type="entry name" value="TM_PBP1_transp_TpRbsC_like"/>
    <property type="match status" value="1"/>
</dbReference>
<gene>
    <name evidence="7" type="ORF">JL107_12985</name>
</gene>
<dbReference type="EMBL" id="JAERWL010000010">
    <property type="protein sequence ID" value="MBM9477361.1"/>
    <property type="molecule type" value="Genomic_DNA"/>
</dbReference>
<dbReference type="PANTHER" id="PTHR43370">
    <property type="entry name" value="SUGAR ABC TRANSPORTER INTEGRAL MEMBRANE PROTEIN-RELATED"/>
    <property type="match status" value="1"/>
</dbReference>
<evidence type="ECO:0000256" key="2">
    <source>
        <dbReference type="ARBA" id="ARBA00022475"/>
    </source>
</evidence>